<keyword evidence="1" id="KW-0378">Hydrolase</keyword>
<dbReference type="GO" id="GO:0016787">
    <property type="term" value="F:hydrolase activity"/>
    <property type="evidence" value="ECO:0007669"/>
    <property type="project" value="UniProtKB-KW"/>
</dbReference>
<evidence type="ECO:0000256" key="2">
    <source>
        <dbReference type="PIRSR" id="PIRSR605754-1"/>
    </source>
</evidence>
<feature type="active site" description="Proton donor/acceptor" evidence="2">
    <location>
        <position position="160"/>
    </location>
</feature>
<dbReference type="EMBL" id="VUNE01000001">
    <property type="protein sequence ID" value="MST61380.1"/>
    <property type="molecule type" value="Genomic_DNA"/>
</dbReference>
<organism evidence="4 5">
    <name type="scientific">Peptostreptococcus porci</name>
    <dbReference type="NCBI Taxonomy" id="2652282"/>
    <lineage>
        <taxon>Bacteria</taxon>
        <taxon>Bacillati</taxon>
        <taxon>Bacillota</taxon>
        <taxon>Clostridia</taxon>
        <taxon>Peptostreptococcales</taxon>
        <taxon>Peptostreptococcaceae</taxon>
        <taxon>Peptostreptococcus</taxon>
    </lineage>
</organism>
<evidence type="ECO:0000256" key="1">
    <source>
        <dbReference type="ARBA" id="ARBA00022801"/>
    </source>
</evidence>
<dbReference type="NCBIfam" id="NF033745">
    <property type="entry name" value="class_C_sortase"/>
    <property type="match status" value="1"/>
</dbReference>
<feature type="active site" description="Acyl-thioester intermediate" evidence="2">
    <location>
        <position position="222"/>
    </location>
</feature>
<keyword evidence="3" id="KW-1133">Transmembrane helix</keyword>
<dbReference type="Pfam" id="PF04203">
    <property type="entry name" value="Sortase"/>
    <property type="match status" value="1"/>
</dbReference>
<feature type="transmembrane region" description="Helical" evidence="3">
    <location>
        <begin position="261"/>
        <end position="277"/>
    </location>
</feature>
<sequence length="295" mass="33620">MNKESRASKKKSKKNRTINNIINVVILVGVLVILYPFISQMYYSFLSKSDIKDFDEQTKTIQTHEVKQRMDLAKAYNESLRNVVIDDPYVKKKLEEGRKAYAKMLEVHEKIGHISIPKMNEELAIYAGTSESVLQKGVGHMEGTSLPIGGKSTHSVLTAHSGIPKNRLFTDLNKLEKGDHFYVTNIGETLAYEVDQIKVIEPSKFDDLQIVPGRDYATLLTCTPYMVNSHRLIVRGHRIPYDKGKRLEEENNSEFDGMKKIGIISIALILVVFFVLFSKKKKKAKKEEKTNKNDI</sequence>
<dbReference type="SUPFAM" id="SSF63817">
    <property type="entry name" value="Sortase"/>
    <property type="match status" value="1"/>
</dbReference>
<protein>
    <submittedName>
        <fullName evidence="4">Class C sortase</fullName>
    </submittedName>
</protein>
<gene>
    <name evidence="4" type="ORF">FYJ71_00090</name>
</gene>
<proteinExistence type="predicted"/>
<dbReference type="Proteomes" id="UP000440713">
    <property type="component" value="Unassembled WGS sequence"/>
</dbReference>
<comment type="caution">
    <text evidence="4">The sequence shown here is derived from an EMBL/GenBank/DDBJ whole genome shotgun (WGS) entry which is preliminary data.</text>
</comment>
<dbReference type="CDD" id="cd05827">
    <property type="entry name" value="Sortase_C"/>
    <property type="match status" value="1"/>
</dbReference>
<accession>A0A6N7WXJ7</accession>
<evidence type="ECO:0000256" key="3">
    <source>
        <dbReference type="SAM" id="Phobius"/>
    </source>
</evidence>
<dbReference type="InterPro" id="IPR005754">
    <property type="entry name" value="Sortase"/>
</dbReference>
<dbReference type="InterPro" id="IPR023365">
    <property type="entry name" value="Sortase_dom-sf"/>
</dbReference>
<evidence type="ECO:0000313" key="5">
    <source>
        <dbReference type="Proteomes" id="UP000440713"/>
    </source>
</evidence>
<name>A0A6N7WXJ7_9FIRM</name>
<feature type="transmembrane region" description="Helical" evidence="3">
    <location>
        <begin position="21"/>
        <end position="43"/>
    </location>
</feature>
<keyword evidence="3" id="KW-0812">Transmembrane</keyword>
<keyword evidence="3" id="KW-0472">Membrane</keyword>
<reference evidence="4 5" key="1">
    <citation type="submission" date="2019-08" db="EMBL/GenBank/DDBJ databases">
        <title>In-depth cultivation of the pig gut microbiome towards novel bacterial diversity and tailored functional studies.</title>
        <authorList>
            <person name="Wylensek D."/>
            <person name="Hitch T.C.A."/>
            <person name="Clavel T."/>
        </authorList>
    </citation>
    <scope>NUCLEOTIDE SEQUENCE [LARGE SCALE GENOMIC DNA]</scope>
    <source>
        <strain evidence="4 5">WCA-SAB-591-4A-A</strain>
    </source>
</reference>
<evidence type="ECO:0000313" key="4">
    <source>
        <dbReference type="EMBL" id="MST61380.1"/>
    </source>
</evidence>
<dbReference type="Gene3D" id="2.40.260.10">
    <property type="entry name" value="Sortase"/>
    <property type="match status" value="1"/>
</dbReference>
<dbReference type="InterPro" id="IPR042002">
    <property type="entry name" value="Sortase_C"/>
</dbReference>
<keyword evidence="5" id="KW-1185">Reference proteome</keyword>
<dbReference type="NCBIfam" id="TIGR01076">
    <property type="entry name" value="sortase_fam"/>
    <property type="match status" value="1"/>
</dbReference>
<dbReference type="AlphaFoldDB" id="A0A6N7WXJ7"/>